<accession>A0AAV2MNS0</accession>
<keyword evidence="3" id="KW-1185">Reference proteome</keyword>
<name>A0AAV2MNS0_KNICA</name>
<dbReference type="AlphaFoldDB" id="A0AAV2MNS0"/>
<reference evidence="2 3" key="1">
    <citation type="submission" date="2024-04" db="EMBL/GenBank/DDBJ databases">
        <authorList>
            <person name="Waldvogel A.-M."/>
            <person name="Schoenle A."/>
        </authorList>
    </citation>
    <scope>NUCLEOTIDE SEQUENCE [LARGE SCALE GENOMIC DNA]</scope>
</reference>
<proteinExistence type="predicted"/>
<feature type="domain" description="ATP-dependent RNA helicase DHX37-like C-terminal" evidence="1">
    <location>
        <begin position="86"/>
        <end position="163"/>
    </location>
</feature>
<dbReference type="Pfam" id="PF23362">
    <property type="entry name" value="DHX37_C"/>
    <property type="match status" value="1"/>
</dbReference>
<dbReference type="EMBL" id="OZ035831">
    <property type="protein sequence ID" value="CAL1614925.1"/>
    <property type="molecule type" value="Genomic_DNA"/>
</dbReference>
<organism evidence="2 3">
    <name type="scientific">Knipowitschia caucasica</name>
    <name type="common">Caucasian dwarf goby</name>
    <name type="synonym">Pomatoschistus caucasicus</name>
    <dbReference type="NCBI Taxonomy" id="637954"/>
    <lineage>
        <taxon>Eukaryota</taxon>
        <taxon>Metazoa</taxon>
        <taxon>Chordata</taxon>
        <taxon>Craniata</taxon>
        <taxon>Vertebrata</taxon>
        <taxon>Euteleostomi</taxon>
        <taxon>Actinopterygii</taxon>
        <taxon>Neopterygii</taxon>
        <taxon>Teleostei</taxon>
        <taxon>Neoteleostei</taxon>
        <taxon>Acanthomorphata</taxon>
        <taxon>Gobiaria</taxon>
        <taxon>Gobiiformes</taxon>
        <taxon>Gobioidei</taxon>
        <taxon>Gobiidae</taxon>
        <taxon>Gobiinae</taxon>
        <taxon>Knipowitschia</taxon>
    </lineage>
</organism>
<sequence length="164" mass="18792">MKEAGVSAVEAQWVPQLLPQYCHFSPPLDAPAPWLCSSSGTIRCQQPSTFFRVGWPLPAVEMEYPEGLEKYKLFARFLLEGQICPKLKKHRAHLLSNPTIMLKTWAKLQPRTEVLLSALVSKKVNCREALTAVWKTEDKYLLSAYRQWIPESMHQDVAKCWPPL</sequence>
<dbReference type="InterPro" id="IPR056371">
    <property type="entry name" value="DHX37-like_C"/>
</dbReference>
<evidence type="ECO:0000259" key="1">
    <source>
        <dbReference type="Pfam" id="PF23362"/>
    </source>
</evidence>
<evidence type="ECO:0000313" key="3">
    <source>
        <dbReference type="Proteomes" id="UP001497482"/>
    </source>
</evidence>
<evidence type="ECO:0000313" key="2">
    <source>
        <dbReference type="EMBL" id="CAL1614925.1"/>
    </source>
</evidence>
<gene>
    <name evidence="2" type="ORF">KC01_LOCUS40947</name>
</gene>
<dbReference type="Proteomes" id="UP001497482">
    <property type="component" value="Chromosome 9"/>
</dbReference>
<protein>
    <recommendedName>
        <fullName evidence="1">ATP-dependent RNA helicase DHX37-like C-terminal domain-containing protein</fullName>
    </recommendedName>
</protein>